<protein>
    <recommendedName>
        <fullName evidence="14">Cytochrome P450</fullName>
    </recommendedName>
</protein>
<evidence type="ECO:0000313" key="13">
    <source>
        <dbReference type="Proteomes" id="UP000663832"/>
    </source>
</evidence>
<dbReference type="GO" id="GO:0008395">
    <property type="term" value="F:steroid hydroxylase activity"/>
    <property type="evidence" value="ECO:0007669"/>
    <property type="project" value="TreeGrafter"/>
</dbReference>
<dbReference type="GO" id="GO:0016705">
    <property type="term" value="F:oxidoreductase activity, acting on paired donors, with incorporation or reduction of molecular oxygen"/>
    <property type="evidence" value="ECO:0007669"/>
    <property type="project" value="InterPro"/>
</dbReference>
<dbReference type="InterPro" id="IPR050705">
    <property type="entry name" value="Cytochrome_P450_3A"/>
</dbReference>
<comment type="similarity">
    <text evidence="2 10">Belongs to the cytochrome P450 family.</text>
</comment>
<dbReference type="OrthoDB" id="1470350at2759"/>
<dbReference type="Proteomes" id="UP000663832">
    <property type="component" value="Unassembled WGS sequence"/>
</dbReference>
<keyword evidence="11" id="KW-0472">Membrane</keyword>
<dbReference type="GO" id="GO:0020037">
    <property type="term" value="F:heme binding"/>
    <property type="evidence" value="ECO:0007669"/>
    <property type="project" value="InterPro"/>
</dbReference>
<keyword evidence="3 9" id="KW-0349">Heme</keyword>
<dbReference type="GO" id="GO:0005506">
    <property type="term" value="F:iron ion binding"/>
    <property type="evidence" value="ECO:0007669"/>
    <property type="project" value="InterPro"/>
</dbReference>
<dbReference type="PRINTS" id="PR00463">
    <property type="entry name" value="EP450I"/>
</dbReference>
<evidence type="ECO:0000256" key="4">
    <source>
        <dbReference type="ARBA" id="ARBA00022723"/>
    </source>
</evidence>
<gene>
    <name evidence="12" type="ORF">QVE165_LOCUS7331</name>
</gene>
<dbReference type="Gene3D" id="1.10.630.10">
    <property type="entry name" value="Cytochrome P450"/>
    <property type="match status" value="1"/>
</dbReference>
<evidence type="ECO:0000256" key="6">
    <source>
        <dbReference type="ARBA" id="ARBA00023004"/>
    </source>
</evidence>
<evidence type="ECO:0000256" key="11">
    <source>
        <dbReference type="SAM" id="Phobius"/>
    </source>
</evidence>
<dbReference type="InterPro" id="IPR002401">
    <property type="entry name" value="Cyt_P450_E_grp-I"/>
</dbReference>
<proteinExistence type="inferred from homology"/>
<evidence type="ECO:0000256" key="5">
    <source>
        <dbReference type="ARBA" id="ARBA00023002"/>
    </source>
</evidence>
<dbReference type="EMBL" id="CAJNOM010000031">
    <property type="protein sequence ID" value="CAF0860292.1"/>
    <property type="molecule type" value="Genomic_DNA"/>
</dbReference>
<feature type="transmembrane region" description="Helical" evidence="11">
    <location>
        <begin position="7"/>
        <end position="24"/>
    </location>
</feature>
<keyword evidence="13" id="KW-1185">Reference proteome</keyword>
<evidence type="ECO:0000256" key="7">
    <source>
        <dbReference type="ARBA" id="ARBA00023033"/>
    </source>
</evidence>
<name>A0A813WV99_9BILA</name>
<keyword evidence="11" id="KW-0812">Transmembrane</keyword>
<evidence type="ECO:0008006" key="14">
    <source>
        <dbReference type="Google" id="ProtNLM"/>
    </source>
</evidence>
<comment type="cofactor">
    <cofactor evidence="1 9">
        <name>heme</name>
        <dbReference type="ChEBI" id="CHEBI:30413"/>
    </cofactor>
</comment>
<dbReference type="SUPFAM" id="SSF48264">
    <property type="entry name" value="Cytochrome P450"/>
    <property type="match status" value="1"/>
</dbReference>
<evidence type="ECO:0000256" key="3">
    <source>
        <dbReference type="ARBA" id="ARBA00022617"/>
    </source>
</evidence>
<evidence type="ECO:0000256" key="2">
    <source>
        <dbReference type="ARBA" id="ARBA00010617"/>
    </source>
</evidence>
<dbReference type="PANTHER" id="PTHR24302:SF15">
    <property type="entry name" value="FATTY-ACID PEROXYGENASE"/>
    <property type="match status" value="1"/>
</dbReference>
<dbReference type="InterPro" id="IPR036396">
    <property type="entry name" value="Cyt_P450_sf"/>
</dbReference>
<feature type="binding site" description="axial binding residue" evidence="9">
    <location>
        <position position="452"/>
    </location>
    <ligand>
        <name>heme</name>
        <dbReference type="ChEBI" id="CHEBI:30413"/>
    </ligand>
    <ligandPart>
        <name>Fe</name>
        <dbReference type="ChEBI" id="CHEBI:18248"/>
    </ligandPart>
</feature>
<evidence type="ECO:0000256" key="8">
    <source>
        <dbReference type="ARBA" id="ARBA00043906"/>
    </source>
</evidence>
<comment type="caution">
    <text evidence="12">The sequence shown here is derived from an EMBL/GenBank/DDBJ whole genome shotgun (WGS) entry which is preliminary data.</text>
</comment>
<dbReference type="PRINTS" id="PR00385">
    <property type="entry name" value="P450"/>
</dbReference>
<evidence type="ECO:0000256" key="10">
    <source>
        <dbReference type="RuleBase" id="RU000461"/>
    </source>
</evidence>
<reference evidence="12" key="1">
    <citation type="submission" date="2021-02" db="EMBL/GenBank/DDBJ databases">
        <authorList>
            <person name="Nowell W R."/>
        </authorList>
    </citation>
    <scope>NUCLEOTIDE SEQUENCE</scope>
</reference>
<keyword evidence="5 10" id="KW-0560">Oxidoreductase</keyword>
<comment type="function">
    <text evidence="8">Cytochromes P450 are a group of heme-thiolate monooxygenases. They oxidize a variety of structurally unrelated compounds, including steroids, fatty acids, and xenobiotics.</text>
</comment>
<dbReference type="PROSITE" id="PS00086">
    <property type="entry name" value="CYTOCHROME_P450"/>
    <property type="match status" value="1"/>
</dbReference>
<evidence type="ECO:0000313" key="12">
    <source>
        <dbReference type="EMBL" id="CAF0860292.1"/>
    </source>
</evidence>
<dbReference type="FunFam" id="1.10.630.10:FF:000182">
    <property type="entry name" value="Cytochrome P450 3A4"/>
    <property type="match status" value="1"/>
</dbReference>
<dbReference type="Pfam" id="PF00067">
    <property type="entry name" value="p450"/>
    <property type="match status" value="1"/>
</dbReference>
<keyword evidence="7 10" id="KW-0503">Monooxygenase</keyword>
<dbReference type="CDD" id="cd11055">
    <property type="entry name" value="CYP3A-like"/>
    <property type="match status" value="1"/>
</dbReference>
<dbReference type="InterPro" id="IPR017972">
    <property type="entry name" value="Cyt_P450_CS"/>
</dbReference>
<organism evidence="12 13">
    <name type="scientific">Adineta steineri</name>
    <dbReference type="NCBI Taxonomy" id="433720"/>
    <lineage>
        <taxon>Eukaryota</taxon>
        <taxon>Metazoa</taxon>
        <taxon>Spiralia</taxon>
        <taxon>Gnathifera</taxon>
        <taxon>Rotifera</taxon>
        <taxon>Eurotatoria</taxon>
        <taxon>Bdelloidea</taxon>
        <taxon>Adinetida</taxon>
        <taxon>Adinetidae</taxon>
        <taxon>Adineta</taxon>
    </lineage>
</organism>
<sequence>MSIISILLIFFILFLSIYIIYNRFCYFSKRSIPCPPVRSILFGHLSDLWSAKSYSEQLHQWTQQYGSVYGIFEGTRPVYVISDINFIEEIFIKQFARFHSRRVTLTNRVLGEKNFNVLTAHISQLWKKQRKILNPTFSGAKMRRLLPTINTCVNIFMERLTTQTTDGTIFNIYKIYKRLTMDVICRCAFGIDTNVQYDVYNENIYMKKVEELFAKDSERAFLAKIHRITAHTLLTNICPIIFRLKRYFRTKNSPIQANLWLMEHMHEFIQQRSTEEDHQKKSIDDLLQLMIDAVHSNKDQLLPTELLSNVFIVLAAGYETTSTALGYCTYRLALHQDIQEKVYEELREHWSANDNSYDTIMSKLTYMDLFVKEVLRMHPIAIQVVNRQCNEDTNVAGYDIQKDSLIQVDVLSVHYDQDLWGPEPVDEFCPERHSDKRHPLAFMPFGAGPRICIGMRFALMEIKLCLAQLISAYHILPSSSEGYKLNTEEQIVIAPEKVFVKLEKRI</sequence>
<accession>A0A813WV99</accession>
<keyword evidence="11" id="KW-1133">Transmembrane helix</keyword>
<evidence type="ECO:0000256" key="1">
    <source>
        <dbReference type="ARBA" id="ARBA00001971"/>
    </source>
</evidence>
<dbReference type="PANTHER" id="PTHR24302">
    <property type="entry name" value="CYTOCHROME P450 FAMILY 3"/>
    <property type="match status" value="1"/>
</dbReference>
<keyword evidence="6 9" id="KW-0408">Iron</keyword>
<dbReference type="InterPro" id="IPR001128">
    <property type="entry name" value="Cyt_P450"/>
</dbReference>
<evidence type="ECO:0000256" key="9">
    <source>
        <dbReference type="PIRSR" id="PIRSR602401-1"/>
    </source>
</evidence>
<dbReference type="AlphaFoldDB" id="A0A813WV99"/>
<keyword evidence="4 9" id="KW-0479">Metal-binding</keyword>